<comment type="similarity">
    <text evidence="1">Belongs to the complex I LYR family.</text>
</comment>
<reference evidence="3 4" key="1">
    <citation type="journal article" date="2016" name="Proc. Natl. Acad. Sci. U.S.A.">
        <title>Comparative genomics of biotechnologically important yeasts.</title>
        <authorList>
            <person name="Riley R."/>
            <person name="Haridas S."/>
            <person name="Wolfe K.H."/>
            <person name="Lopes M.R."/>
            <person name="Hittinger C.T."/>
            <person name="Goeker M."/>
            <person name="Salamov A.A."/>
            <person name="Wisecaver J.H."/>
            <person name="Long T.M."/>
            <person name="Calvey C.H."/>
            <person name="Aerts A.L."/>
            <person name="Barry K.W."/>
            <person name="Choi C."/>
            <person name="Clum A."/>
            <person name="Coughlan A.Y."/>
            <person name="Deshpande S."/>
            <person name="Douglass A.P."/>
            <person name="Hanson S.J."/>
            <person name="Klenk H.-P."/>
            <person name="LaButti K.M."/>
            <person name="Lapidus A."/>
            <person name="Lindquist E.A."/>
            <person name="Lipzen A.M."/>
            <person name="Meier-Kolthoff J.P."/>
            <person name="Ohm R.A."/>
            <person name="Otillar R.P."/>
            <person name="Pangilinan J.L."/>
            <person name="Peng Y."/>
            <person name="Rokas A."/>
            <person name="Rosa C.A."/>
            <person name="Scheuner C."/>
            <person name="Sibirny A.A."/>
            <person name="Slot J.C."/>
            <person name="Stielow J.B."/>
            <person name="Sun H."/>
            <person name="Kurtzman C.P."/>
            <person name="Blackwell M."/>
            <person name="Grigoriev I.V."/>
            <person name="Jeffries T.W."/>
        </authorList>
    </citation>
    <scope>NUCLEOTIDE SEQUENCE [LARGE SCALE GENOMIC DNA]</scope>
    <source>
        <strain evidence="4">ATCC 18201 / CBS 1600 / BCRC 20928 / JCM 3617 / NBRC 0987 / NRRL Y-1542</strain>
    </source>
</reference>
<evidence type="ECO:0000256" key="1">
    <source>
        <dbReference type="ARBA" id="ARBA00009508"/>
    </source>
</evidence>
<gene>
    <name evidence="3" type="ORF">CYBJADRAFT_167636</name>
</gene>
<dbReference type="Proteomes" id="UP000094389">
    <property type="component" value="Unassembled WGS sequence"/>
</dbReference>
<dbReference type="GO" id="GO:0022904">
    <property type="term" value="P:respiratory electron transport chain"/>
    <property type="evidence" value="ECO:0007669"/>
    <property type="project" value="TreeGrafter"/>
</dbReference>
<dbReference type="OMA" id="RAMNQRY"/>
<accession>A0A1E4S254</accession>
<dbReference type="PANTHER" id="PTHR21024:SF0">
    <property type="entry name" value="ELECTRON TRANSFER FLAVOPROTEIN REGULATORY FACTOR 1"/>
    <property type="match status" value="1"/>
</dbReference>
<dbReference type="InterPro" id="IPR045296">
    <property type="entry name" value="Complex1_LYR_ETFRF1_LYRM5"/>
</dbReference>
<dbReference type="OrthoDB" id="10258445at2759"/>
<dbReference type="EMBL" id="KV453930">
    <property type="protein sequence ID" value="ODV73604.1"/>
    <property type="molecule type" value="Genomic_DNA"/>
</dbReference>
<dbReference type="GO" id="GO:0090324">
    <property type="term" value="P:negative regulation of oxidative phosphorylation"/>
    <property type="evidence" value="ECO:0007669"/>
    <property type="project" value="InterPro"/>
</dbReference>
<organism evidence="3 4">
    <name type="scientific">Cyberlindnera jadinii (strain ATCC 18201 / CBS 1600 / BCRC 20928 / JCM 3617 / NBRC 0987 / NRRL Y-1542)</name>
    <name type="common">Torula yeast</name>
    <name type="synonym">Candida utilis</name>
    <dbReference type="NCBI Taxonomy" id="983966"/>
    <lineage>
        <taxon>Eukaryota</taxon>
        <taxon>Fungi</taxon>
        <taxon>Dikarya</taxon>
        <taxon>Ascomycota</taxon>
        <taxon>Saccharomycotina</taxon>
        <taxon>Saccharomycetes</taxon>
        <taxon>Phaffomycetales</taxon>
        <taxon>Phaffomycetaceae</taxon>
        <taxon>Cyberlindnera</taxon>
    </lineage>
</organism>
<dbReference type="STRING" id="983966.A0A1E4S254"/>
<evidence type="ECO:0000313" key="3">
    <source>
        <dbReference type="EMBL" id="ODV73604.1"/>
    </source>
</evidence>
<proteinExistence type="inferred from homology"/>
<dbReference type="CDD" id="cd20265">
    <property type="entry name" value="Complex1_LYR_ETFRF1_LYRM5"/>
    <property type="match status" value="1"/>
</dbReference>
<dbReference type="AlphaFoldDB" id="A0A1E4S254"/>
<dbReference type="GO" id="GO:0005739">
    <property type="term" value="C:mitochondrion"/>
    <property type="evidence" value="ECO:0007669"/>
    <property type="project" value="TreeGrafter"/>
</dbReference>
<dbReference type="InterPro" id="IPR052000">
    <property type="entry name" value="ETFRF1"/>
</dbReference>
<feature type="domain" description="Complex 1 LYR protein" evidence="2">
    <location>
        <begin position="4"/>
        <end position="54"/>
    </location>
</feature>
<dbReference type="RefSeq" id="XP_020070643.1">
    <property type="nucleotide sequence ID" value="XM_020215008.1"/>
</dbReference>
<dbReference type="InterPro" id="IPR008011">
    <property type="entry name" value="Complex1_LYR_dom"/>
</dbReference>
<keyword evidence="4" id="KW-1185">Reference proteome</keyword>
<evidence type="ECO:0000313" key="4">
    <source>
        <dbReference type="Proteomes" id="UP000094389"/>
    </source>
</evidence>
<dbReference type="PANTHER" id="PTHR21024">
    <property type="entry name" value="GROWTH HORMONE-INDUCIBLE SOLUBLE PROTEIN-RELATED"/>
    <property type="match status" value="1"/>
</dbReference>
<dbReference type="GeneID" id="30989404"/>
<sequence>MDPRVRDLYKRLIYIAREYPQGIDYIRPKLKAGFQRNRALTDTEAVDQALEKGEYIYKEIETLIFLRRYREMKRRYYS</sequence>
<name>A0A1E4S254_CYBJN</name>
<dbReference type="Pfam" id="PF05347">
    <property type="entry name" value="Complex1_LYR"/>
    <property type="match status" value="1"/>
</dbReference>
<evidence type="ECO:0000259" key="2">
    <source>
        <dbReference type="Pfam" id="PF05347"/>
    </source>
</evidence>
<protein>
    <recommendedName>
        <fullName evidence="2">Complex 1 LYR protein domain-containing protein</fullName>
    </recommendedName>
</protein>